<sequence length="157" mass="17363">MIDPFSYYDNSWEVGIAVPCSDAPNNDTVADLFAYWDRNKDTPSLPDLVMQRISCSPSIRRGWEFPRDDRFTGPVAGNTSSPILFIGNTVEPVTLLSPAKNASSAFIDSVFLTRNDTGYKSLPSESVCTQDYVRAYFYNGTLPDDGTLCNPLSSEQP</sequence>
<dbReference type="InterPro" id="IPR013595">
    <property type="entry name" value="Pept_S33_TAP-like_C"/>
</dbReference>
<dbReference type="EMBL" id="JAUEPU010000011">
    <property type="protein sequence ID" value="KAK0498078.1"/>
    <property type="molecule type" value="Genomic_DNA"/>
</dbReference>
<organism evidence="2 3">
    <name type="scientific">Armillaria luteobubalina</name>
    <dbReference type="NCBI Taxonomy" id="153913"/>
    <lineage>
        <taxon>Eukaryota</taxon>
        <taxon>Fungi</taxon>
        <taxon>Dikarya</taxon>
        <taxon>Basidiomycota</taxon>
        <taxon>Agaricomycotina</taxon>
        <taxon>Agaricomycetes</taxon>
        <taxon>Agaricomycetidae</taxon>
        <taxon>Agaricales</taxon>
        <taxon>Marasmiineae</taxon>
        <taxon>Physalacriaceae</taxon>
        <taxon>Armillaria</taxon>
    </lineage>
</organism>
<evidence type="ECO:0000313" key="3">
    <source>
        <dbReference type="Proteomes" id="UP001175228"/>
    </source>
</evidence>
<feature type="domain" description="Peptidase S33 tripeptidyl aminopeptidase-like C-terminal" evidence="1">
    <location>
        <begin position="62"/>
        <end position="149"/>
    </location>
</feature>
<dbReference type="Proteomes" id="UP001175228">
    <property type="component" value="Unassembled WGS sequence"/>
</dbReference>
<proteinExistence type="predicted"/>
<keyword evidence="3" id="KW-1185">Reference proteome</keyword>
<evidence type="ECO:0000313" key="2">
    <source>
        <dbReference type="EMBL" id="KAK0498078.1"/>
    </source>
</evidence>
<comment type="caution">
    <text evidence="2">The sequence shown here is derived from an EMBL/GenBank/DDBJ whole genome shotgun (WGS) entry which is preliminary data.</text>
</comment>
<dbReference type="AlphaFoldDB" id="A0AA39Q882"/>
<gene>
    <name evidence="2" type="ORF">EDD18DRAFT_1378277</name>
</gene>
<evidence type="ECO:0000259" key="1">
    <source>
        <dbReference type="Pfam" id="PF08386"/>
    </source>
</evidence>
<accession>A0AA39Q882</accession>
<name>A0AA39Q882_9AGAR</name>
<reference evidence="2" key="1">
    <citation type="submission" date="2023-06" db="EMBL/GenBank/DDBJ databases">
        <authorList>
            <consortium name="Lawrence Berkeley National Laboratory"/>
            <person name="Ahrendt S."/>
            <person name="Sahu N."/>
            <person name="Indic B."/>
            <person name="Wong-Bajracharya J."/>
            <person name="Merenyi Z."/>
            <person name="Ke H.-M."/>
            <person name="Monk M."/>
            <person name="Kocsube S."/>
            <person name="Drula E."/>
            <person name="Lipzen A."/>
            <person name="Balint B."/>
            <person name="Henrissat B."/>
            <person name="Andreopoulos B."/>
            <person name="Martin F.M."/>
            <person name="Harder C.B."/>
            <person name="Rigling D."/>
            <person name="Ford K.L."/>
            <person name="Foster G.D."/>
            <person name="Pangilinan J."/>
            <person name="Papanicolaou A."/>
            <person name="Barry K."/>
            <person name="LaButti K."/>
            <person name="Viragh M."/>
            <person name="Koriabine M."/>
            <person name="Yan M."/>
            <person name="Riley R."/>
            <person name="Champramary S."/>
            <person name="Plett K.L."/>
            <person name="Tsai I.J."/>
            <person name="Slot J."/>
            <person name="Sipos G."/>
            <person name="Plett J."/>
            <person name="Nagy L.G."/>
            <person name="Grigoriev I.V."/>
        </authorList>
    </citation>
    <scope>NUCLEOTIDE SEQUENCE</scope>
    <source>
        <strain evidence="2">HWK02</strain>
    </source>
</reference>
<protein>
    <recommendedName>
        <fullName evidence="1">Peptidase S33 tripeptidyl aminopeptidase-like C-terminal domain-containing protein</fullName>
    </recommendedName>
</protein>
<dbReference type="Pfam" id="PF08386">
    <property type="entry name" value="Abhydrolase_4"/>
    <property type="match status" value="1"/>
</dbReference>